<feature type="region of interest" description="Disordered" evidence="1">
    <location>
        <begin position="306"/>
        <end position="339"/>
    </location>
</feature>
<organism evidence="2 3">
    <name type="scientific">Canna indica</name>
    <name type="common">Indian-shot</name>
    <dbReference type="NCBI Taxonomy" id="4628"/>
    <lineage>
        <taxon>Eukaryota</taxon>
        <taxon>Viridiplantae</taxon>
        <taxon>Streptophyta</taxon>
        <taxon>Embryophyta</taxon>
        <taxon>Tracheophyta</taxon>
        <taxon>Spermatophyta</taxon>
        <taxon>Magnoliopsida</taxon>
        <taxon>Liliopsida</taxon>
        <taxon>Zingiberales</taxon>
        <taxon>Cannaceae</taxon>
        <taxon>Canna</taxon>
    </lineage>
</organism>
<dbReference type="Proteomes" id="UP001327560">
    <property type="component" value="Chromosome 4"/>
</dbReference>
<keyword evidence="3" id="KW-1185">Reference proteome</keyword>
<dbReference type="AlphaFoldDB" id="A0AAQ3KFL1"/>
<reference evidence="2 3" key="1">
    <citation type="submission" date="2023-10" db="EMBL/GenBank/DDBJ databases">
        <title>Chromosome-scale genome assembly provides insights into flower coloration mechanisms of Canna indica.</title>
        <authorList>
            <person name="Li C."/>
        </authorList>
    </citation>
    <scope>NUCLEOTIDE SEQUENCE [LARGE SCALE GENOMIC DNA]</scope>
    <source>
        <tissue evidence="2">Flower</tissue>
    </source>
</reference>
<evidence type="ECO:0000313" key="2">
    <source>
        <dbReference type="EMBL" id="WOL05282.1"/>
    </source>
</evidence>
<protein>
    <submittedName>
        <fullName evidence="2">Uncharacterized protein</fullName>
    </submittedName>
</protein>
<evidence type="ECO:0000256" key="1">
    <source>
        <dbReference type="SAM" id="MobiDB-lite"/>
    </source>
</evidence>
<proteinExistence type="predicted"/>
<gene>
    <name evidence="2" type="ORF">Cni_G14009</name>
</gene>
<evidence type="ECO:0000313" key="3">
    <source>
        <dbReference type="Proteomes" id="UP001327560"/>
    </source>
</evidence>
<sequence>MFTLSWTKELTSVMHVEEKALSVEDICAIDFMSRCCHSEPFSYKELLKWDLEGSLVLSYIGTFKGFVGLFLRQFLECVDKEFFQCKQDILHARRDNLSCSTGGEKVWCPCNWQGKMSIDKQFSPSTSVDVVAVPIILIVRRLKVSGRGGLRVKEVEGKSRAELERLYHVLVAGTTDCSCLKTVVENSKVEVERYKLTMRDLEDEANRFWDAALAMYTEGFDRMIEQAKFFALEVDFFGANLLKEELEYQVDLIWAIAMKVFSEMGASIHKLQERAGNELASSTSGCRKTHQFDKAQTLIMMRVSGPTSNRATSYEDTRERELAGTEESLPSADDVEGEVHGPHEEGHFVVVLEQCLPSPMVVDVPGMDAPAAPVEDRNSQVDRKGSHDLHGLRVFVSSLTRCAGDLVSEDGNRYSPFRAVAFFMF</sequence>
<accession>A0AAQ3KFL1</accession>
<feature type="compositionally biased region" description="Basic and acidic residues" evidence="1">
    <location>
        <begin position="313"/>
        <end position="323"/>
    </location>
</feature>
<name>A0AAQ3KFL1_9LILI</name>
<dbReference type="EMBL" id="CP136893">
    <property type="protein sequence ID" value="WOL05282.1"/>
    <property type="molecule type" value="Genomic_DNA"/>
</dbReference>